<protein>
    <submittedName>
        <fullName evidence="1">Uncharacterized protein</fullName>
    </submittedName>
</protein>
<name>A0A4R7CX54_9SPHI</name>
<dbReference type="Proteomes" id="UP000294752">
    <property type="component" value="Unassembled WGS sequence"/>
</dbReference>
<comment type="caution">
    <text evidence="1">The sequence shown here is derived from an EMBL/GenBank/DDBJ whole genome shotgun (WGS) entry which is preliminary data.</text>
</comment>
<keyword evidence="2" id="KW-1185">Reference proteome</keyword>
<reference evidence="1 2" key="1">
    <citation type="submission" date="2019-03" db="EMBL/GenBank/DDBJ databases">
        <title>Genomic Encyclopedia of Type Strains, Phase III (KMG-III): the genomes of soil and plant-associated and newly described type strains.</title>
        <authorList>
            <person name="Whitman W."/>
        </authorList>
    </citation>
    <scope>NUCLEOTIDE SEQUENCE [LARGE SCALE GENOMIC DNA]</scope>
    <source>
        <strain evidence="1 2">CGMCC 1.12801</strain>
    </source>
</reference>
<dbReference type="AlphaFoldDB" id="A0A4R7CX54"/>
<evidence type="ECO:0000313" key="2">
    <source>
        <dbReference type="Proteomes" id="UP000294752"/>
    </source>
</evidence>
<gene>
    <name evidence="1" type="ORF">B0I21_1075</name>
</gene>
<sequence>MIRLYFIINLLAESNIEKKIYSNKSNGKYYNKLLGSVD</sequence>
<proteinExistence type="predicted"/>
<organism evidence="1 2">
    <name type="scientific">Sphingobacterium paludis</name>
    <dbReference type="NCBI Taxonomy" id="1476465"/>
    <lineage>
        <taxon>Bacteria</taxon>
        <taxon>Pseudomonadati</taxon>
        <taxon>Bacteroidota</taxon>
        <taxon>Sphingobacteriia</taxon>
        <taxon>Sphingobacteriales</taxon>
        <taxon>Sphingobacteriaceae</taxon>
        <taxon>Sphingobacterium</taxon>
    </lineage>
</organism>
<dbReference type="EMBL" id="SNZV01000007">
    <property type="protein sequence ID" value="TDS11664.1"/>
    <property type="molecule type" value="Genomic_DNA"/>
</dbReference>
<evidence type="ECO:0000313" key="1">
    <source>
        <dbReference type="EMBL" id="TDS11664.1"/>
    </source>
</evidence>
<accession>A0A4R7CX54</accession>